<dbReference type="EMBL" id="VAHF01000004">
    <property type="protein sequence ID" value="TXG63929.1"/>
    <property type="molecule type" value="Genomic_DNA"/>
</dbReference>
<dbReference type="PANTHER" id="PTHR31286:SF167">
    <property type="entry name" value="OS09G0268800 PROTEIN"/>
    <property type="match status" value="1"/>
</dbReference>
<feature type="compositionally biased region" description="Polar residues" evidence="2">
    <location>
        <begin position="253"/>
        <end position="262"/>
    </location>
</feature>
<organism evidence="4 5">
    <name type="scientific">Acer yangbiense</name>
    <dbReference type="NCBI Taxonomy" id="1000413"/>
    <lineage>
        <taxon>Eukaryota</taxon>
        <taxon>Viridiplantae</taxon>
        <taxon>Streptophyta</taxon>
        <taxon>Embryophyta</taxon>
        <taxon>Tracheophyta</taxon>
        <taxon>Spermatophyta</taxon>
        <taxon>Magnoliopsida</taxon>
        <taxon>eudicotyledons</taxon>
        <taxon>Gunneridae</taxon>
        <taxon>Pentapetalae</taxon>
        <taxon>rosids</taxon>
        <taxon>malvids</taxon>
        <taxon>Sapindales</taxon>
        <taxon>Sapindaceae</taxon>
        <taxon>Hippocastanoideae</taxon>
        <taxon>Acereae</taxon>
        <taxon>Acer</taxon>
    </lineage>
</organism>
<feature type="region of interest" description="Disordered" evidence="2">
    <location>
        <begin position="429"/>
        <end position="480"/>
    </location>
</feature>
<sequence length="496" mass="55648">MDSAIAKLYENLSIADEDVAIHEPVEEAQIDGVAEVNHCLVGKVLSGKRVNREAFKMLIDQLWSPFGAVETELVGDNIFMFYFNNQVDRDRIWQRGPWYFEKSLIALEKPSGTGNIALLGFNKVELWVQIHEVPIMCMNRRMAKWMAEQIGEVIDIPSESKECWGRFLRVKVQIDIHRPLKRWLRLKLDKTDNIVVVGLKYERLPEFCYACGKIGHGIKECLDLEARTEALSGKTTKFGSWMRASIPERQRNKNSSFTNGSSTEKERSLEGSRGVEIENSLNSMPESLYSQKKVAANSLDTQRRSKEETSSKTLAIVNGPRPKPIGKSCLIGPSEGNTSHTIITSNVEKMAYLEEDWKTTEASVILTQETNVATTDSNSTQPVPSDMIISPKKKTNKKWKRSAREVVTQQFPGKISSPLKQVLALGKTVKKASKDKKPSSPGLKLSSRISKGKSPSKITVISKKNPKVEEPNPNFLSEPSNSACKLKVTFESMEEN</sequence>
<dbReference type="InterPro" id="IPR040256">
    <property type="entry name" value="At4g02000-like"/>
</dbReference>
<gene>
    <name evidence="4" type="ORF">EZV62_010923</name>
</gene>
<keyword evidence="1" id="KW-0863">Zinc-finger</keyword>
<keyword evidence="1" id="KW-0862">Zinc</keyword>
<accession>A0A5C7I4Y2</accession>
<feature type="compositionally biased region" description="Basic residues" evidence="2">
    <location>
        <begin position="391"/>
        <end position="401"/>
    </location>
</feature>
<protein>
    <recommendedName>
        <fullName evidence="3">CCHC-type domain-containing protein</fullName>
    </recommendedName>
</protein>
<feature type="region of interest" description="Disordered" evidence="2">
    <location>
        <begin position="375"/>
        <end position="401"/>
    </location>
</feature>
<dbReference type="InterPro" id="IPR025558">
    <property type="entry name" value="DUF4283"/>
</dbReference>
<keyword evidence="1" id="KW-0479">Metal-binding</keyword>
<evidence type="ECO:0000256" key="1">
    <source>
        <dbReference type="PROSITE-ProRule" id="PRU00047"/>
    </source>
</evidence>
<keyword evidence="5" id="KW-1185">Reference proteome</keyword>
<dbReference type="Pfam" id="PF14392">
    <property type="entry name" value="zf-CCHC_4"/>
    <property type="match status" value="1"/>
</dbReference>
<dbReference type="GO" id="GO:0008270">
    <property type="term" value="F:zinc ion binding"/>
    <property type="evidence" value="ECO:0007669"/>
    <property type="project" value="UniProtKB-KW"/>
</dbReference>
<feature type="domain" description="CCHC-type" evidence="3">
    <location>
        <begin position="208"/>
        <end position="221"/>
    </location>
</feature>
<dbReference type="OrthoDB" id="1938170at2759"/>
<dbReference type="Proteomes" id="UP000323000">
    <property type="component" value="Chromosome 4"/>
</dbReference>
<dbReference type="InterPro" id="IPR001878">
    <property type="entry name" value="Znf_CCHC"/>
</dbReference>
<dbReference type="AlphaFoldDB" id="A0A5C7I4Y2"/>
<evidence type="ECO:0000313" key="5">
    <source>
        <dbReference type="Proteomes" id="UP000323000"/>
    </source>
</evidence>
<dbReference type="GO" id="GO:0003676">
    <property type="term" value="F:nucleic acid binding"/>
    <property type="evidence" value="ECO:0007669"/>
    <property type="project" value="InterPro"/>
</dbReference>
<evidence type="ECO:0000313" key="4">
    <source>
        <dbReference type="EMBL" id="TXG63929.1"/>
    </source>
</evidence>
<feature type="compositionally biased region" description="Basic and acidic residues" evidence="2">
    <location>
        <begin position="263"/>
        <end position="274"/>
    </location>
</feature>
<dbReference type="InterPro" id="IPR025836">
    <property type="entry name" value="Zn_knuckle_CX2CX4HX4C"/>
</dbReference>
<feature type="region of interest" description="Disordered" evidence="2">
    <location>
        <begin position="242"/>
        <end position="274"/>
    </location>
</feature>
<dbReference type="PANTHER" id="PTHR31286">
    <property type="entry name" value="GLYCINE-RICH CELL WALL STRUCTURAL PROTEIN 1.8-LIKE"/>
    <property type="match status" value="1"/>
</dbReference>
<proteinExistence type="predicted"/>
<dbReference type="PROSITE" id="PS50158">
    <property type="entry name" value="ZF_CCHC"/>
    <property type="match status" value="1"/>
</dbReference>
<dbReference type="Pfam" id="PF14111">
    <property type="entry name" value="DUF4283"/>
    <property type="match status" value="1"/>
</dbReference>
<reference evidence="5" key="1">
    <citation type="journal article" date="2019" name="Gigascience">
        <title>De novo genome assembly of the endangered Acer yangbiense, a plant species with extremely small populations endemic to Yunnan Province, China.</title>
        <authorList>
            <person name="Yang J."/>
            <person name="Wariss H.M."/>
            <person name="Tao L."/>
            <person name="Zhang R."/>
            <person name="Yun Q."/>
            <person name="Hollingsworth P."/>
            <person name="Dao Z."/>
            <person name="Luo G."/>
            <person name="Guo H."/>
            <person name="Ma Y."/>
            <person name="Sun W."/>
        </authorList>
    </citation>
    <scope>NUCLEOTIDE SEQUENCE [LARGE SCALE GENOMIC DNA]</scope>
    <source>
        <strain evidence="5">cv. Malutang</strain>
    </source>
</reference>
<name>A0A5C7I4Y2_9ROSI</name>
<evidence type="ECO:0000256" key="2">
    <source>
        <dbReference type="SAM" id="MobiDB-lite"/>
    </source>
</evidence>
<evidence type="ECO:0000259" key="3">
    <source>
        <dbReference type="PROSITE" id="PS50158"/>
    </source>
</evidence>
<comment type="caution">
    <text evidence="4">The sequence shown here is derived from an EMBL/GenBank/DDBJ whole genome shotgun (WGS) entry which is preliminary data.</text>
</comment>